<dbReference type="PANTHER" id="PTHR30532:SF1">
    <property type="entry name" value="IRON(3+)-HYDROXAMATE-BINDING PROTEIN FHUD"/>
    <property type="match status" value="1"/>
</dbReference>
<organism evidence="7 8">
    <name type="scientific">Silvanigrella paludirubra</name>
    <dbReference type="NCBI Taxonomy" id="2499159"/>
    <lineage>
        <taxon>Bacteria</taxon>
        <taxon>Pseudomonadati</taxon>
        <taxon>Bdellovibrionota</taxon>
        <taxon>Oligoflexia</taxon>
        <taxon>Silvanigrellales</taxon>
        <taxon>Silvanigrellaceae</taxon>
        <taxon>Silvanigrella</taxon>
    </lineage>
</organism>
<keyword evidence="8" id="KW-1185">Reference proteome</keyword>
<dbReference type="AlphaFoldDB" id="A0A6N6VX58"/>
<dbReference type="Gene3D" id="3.40.50.1980">
    <property type="entry name" value="Nitrogenase molybdenum iron protein domain"/>
    <property type="match status" value="2"/>
</dbReference>
<comment type="similarity">
    <text evidence="2">Belongs to the bacterial solute-binding protein 8 family.</text>
</comment>
<feature type="domain" description="Fe/B12 periplasmic-binding" evidence="6">
    <location>
        <begin position="46"/>
        <end position="303"/>
    </location>
</feature>
<keyword evidence="4" id="KW-0408">Iron</keyword>
<comment type="subcellular location">
    <subcellularLocation>
        <location evidence="1">Cell envelope</location>
    </subcellularLocation>
</comment>
<dbReference type="RefSeq" id="WP_153418616.1">
    <property type="nucleotide sequence ID" value="NZ_WFLM01000001.1"/>
</dbReference>
<dbReference type="InterPro" id="IPR051313">
    <property type="entry name" value="Bact_iron-sidero_bind"/>
</dbReference>
<evidence type="ECO:0000256" key="5">
    <source>
        <dbReference type="ARBA" id="ARBA00022729"/>
    </source>
</evidence>
<gene>
    <name evidence="7" type="ORF">GCL60_03910</name>
</gene>
<dbReference type="CDD" id="cd01146">
    <property type="entry name" value="FhuD"/>
    <property type="match status" value="1"/>
</dbReference>
<dbReference type="OrthoDB" id="9793175at2"/>
<name>A0A6N6VX58_9BACT</name>
<dbReference type="PROSITE" id="PS51257">
    <property type="entry name" value="PROKAR_LIPOPROTEIN"/>
    <property type="match status" value="1"/>
</dbReference>
<dbReference type="SUPFAM" id="SSF53807">
    <property type="entry name" value="Helical backbone' metal receptor"/>
    <property type="match status" value="1"/>
</dbReference>
<dbReference type="PROSITE" id="PS50983">
    <property type="entry name" value="FE_B12_PBP"/>
    <property type="match status" value="1"/>
</dbReference>
<evidence type="ECO:0000313" key="7">
    <source>
        <dbReference type="EMBL" id="KAB8041093.1"/>
    </source>
</evidence>
<dbReference type="GO" id="GO:1901678">
    <property type="term" value="P:iron coordination entity transport"/>
    <property type="evidence" value="ECO:0007669"/>
    <property type="project" value="UniProtKB-ARBA"/>
</dbReference>
<dbReference type="PANTHER" id="PTHR30532">
    <property type="entry name" value="IRON III DICITRATE-BINDING PERIPLASMIC PROTEIN"/>
    <property type="match status" value="1"/>
</dbReference>
<dbReference type="InterPro" id="IPR002491">
    <property type="entry name" value="ABC_transptr_periplasmic_BD"/>
</dbReference>
<evidence type="ECO:0000256" key="1">
    <source>
        <dbReference type="ARBA" id="ARBA00004196"/>
    </source>
</evidence>
<dbReference type="Proteomes" id="UP000437748">
    <property type="component" value="Unassembled WGS sequence"/>
</dbReference>
<protein>
    <submittedName>
        <fullName evidence="7">ABC transporter substrate-binding protein</fullName>
    </submittedName>
</protein>
<evidence type="ECO:0000259" key="6">
    <source>
        <dbReference type="PROSITE" id="PS50983"/>
    </source>
</evidence>
<proteinExistence type="inferred from homology"/>
<accession>A0A6N6VX58</accession>
<keyword evidence="3" id="KW-0813">Transport</keyword>
<keyword evidence="4" id="KW-0410">Iron transport</keyword>
<reference evidence="7 8" key="1">
    <citation type="submission" date="2019-10" db="EMBL/GenBank/DDBJ databases">
        <title>New species of Slilvanegrellaceae.</title>
        <authorList>
            <person name="Pitt A."/>
            <person name="Hahn M.W."/>
        </authorList>
    </citation>
    <scope>NUCLEOTIDE SEQUENCE [LARGE SCALE GENOMIC DNA]</scope>
    <source>
        <strain evidence="7 8">SP-Ram-0.45-NSY-1</strain>
    </source>
</reference>
<evidence type="ECO:0000256" key="4">
    <source>
        <dbReference type="ARBA" id="ARBA00022496"/>
    </source>
</evidence>
<keyword evidence="5" id="KW-0732">Signal</keyword>
<sequence>MTINKYKIIFYILTFLMMSCSFANVHEKRDIAIQIDELKIDYSEKRIIALSLSAIEMLDIMGIKPVGISLTGSQSLPYYLASKMKNVEIVGSVANPSLERIQSLKPDLIIIDRIYEEQKEIVNKLNKIAPVLNIRSEDYKSTLNVLKKIGQVFKKDKETTHFINKFNKSIYEVKQNSTNKKRTILAIYITNNKIWAWTDKSFLASLLQEINVDYAFKEKSNSPYKDLTELNFEKILEIDPDKILVFEDPAKDIIPFLEKNSIWKNLKSVKNKNISVVNRDIWSRSRGPLAAEVIVKTMENDTK</sequence>
<dbReference type="GO" id="GO:0030288">
    <property type="term" value="C:outer membrane-bounded periplasmic space"/>
    <property type="evidence" value="ECO:0007669"/>
    <property type="project" value="TreeGrafter"/>
</dbReference>
<keyword evidence="4" id="KW-0406">Ion transport</keyword>
<evidence type="ECO:0000313" key="8">
    <source>
        <dbReference type="Proteomes" id="UP000437748"/>
    </source>
</evidence>
<dbReference type="EMBL" id="WFLM01000001">
    <property type="protein sequence ID" value="KAB8041093.1"/>
    <property type="molecule type" value="Genomic_DNA"/>
</dbReference>
<comment type="caution">
    <text evidence="7">The sequence shown here is derived from an EMBL/GenBank/DDBJ whole genome shotgun (WGS) entry which is preliminary data.</text>
</comment>
<evidence type="ECO:0000256" key="3">
    <source>
        <dbReference type="ARBA" id="ARBA00022448"/>
    </source>
</evidence>
<dbReference type="Pfam" id="PF01497">
    <property type="entry name" value="Peripla_BP_2"/>
    <property type="match status" value="1"/>
</dbReference>
<evidence type="ECO:0000256" key="2">
    <source>
        <dbReference type="ARBA" id="ARBA00008814"/>
    </source>
</evidence>